<comment type="similarity">
    <text evidence="1 5">Belongs to the GPN-loop GTPase family.</text>
</comment>
<dbReference type="InterPro" id="IPR004130">
    <property type="entry name" value="Gpn"/>
</dbReference>
<keyword evidence="4 5" id="KW-0342">GTP-binding</keyword>
<dbReference type="Proteomes" id="UP000717585">
    <property type="component" value="Unassembled WGS sequence"/>
</dbReference>
<evidence type="ECO:0000256" key="1">
    <source>
        <dbReference type="ARBA" id="ARBA00005290"/>
    </source>
</evidence>
<dbReference type="AlphaFoldDB" id="A0A8J6ARM8"/>
<organism evidence="6 7">
    <name type="scientific">Carpediemonas membranifera</name>
    <dbReference type="NCBI Taxonomy" id="201153"/>
    <lineage>
        <taxon>Eukaryota</taxon>
        <taxon>Metamonada</taxon>
        <taxon>Carpediemonas-like organisms</taxon>
        <taxon>Carpediemonas</taxon>
    </lineage>
</organism>
<dbReference type="PANTHER" id="PTHR21231">
    <property type="entry name" value="XPA-BINDING PROTEIN 1-RELATED"/>
    <property type="match status" value="1"/>
</dbReference>
<evidence type="ECO:0000256" key="2">
    <source>
        <dbReference type="ARBA" id="ARBA00022741"/>
    </source>
</evidence>
<comment type="subunit">
    <text evidence="5">Binds to RNA polymerase II (RNAPII).</text>
</comment>
<name>A0A8J6ARM8_9EUKA</name>
<sequence>MRKIKRPAAIINLDSANEHLEASYKPYWDIRSIIAMEKVMADEGLGPNGAMVFCMECLEKNLDALLAAIRELKGGAFLIFDLPGQTELSFDEDDLRDDDRFDPERCIDMLNRAESYGPFREYNAGVRDLLADFSLVAFTPLCSRDDKSIASLIQTADGRIGYIPGLLGETDRDPLSIAQDMASGLYEPTEEEASVEDQVLEQLKGIMRLV</sequence>
<comment type="function">
    <text evidence="5">Small GTPase required for proper localization of RNA polymerase II and III (RNAPII and RNAPIII). May act at an RNAP assembly step prior to nuclear import.</text>
</comment>
<dbReference type="InterPro" id="IPR027417">
    <property type="entry name" value="P-loop_NTPase"/>
</dbReference>
<dbReference type="GO" id="GO:0005524">
    <property type="term" value="F:ATP binding"/>
    <property type="evidence" value="ECO:0007669"/>
    <property type="project" value="UniProtKB-KW"/>
</dbReference>
<accession>A0A8J6ARM8</accession>
<dbReference type="Pfam" id="PF03029">
    <property type="entry name" value="ATP_bind_1"/>
    <property type="match status" value="1"/>
</dbReference>
<dbReference type="PANTHER" id="PTHR21231:SF3">
    <property type="entry name" value="GPN-LOOP GTPASE 2"/>
    <property type="match status" value="1"/>
</dbReference>
<dbReference type="Gene3D" id="3.40.50.300">
    <property type="entry name" value="P-loop containing nucleotide triphosphate hydrolases"/>
    <property type="match status" value="1"/>
</dbReference>
<evidence type="ECO:0000256" key="5">
    <source>
        <dbReference type="RuleBase" id="RU365059"/>
    </source>
</evidence>
<dbReference type="GO" id="GO:0003924">
    <property type="term" value="F:GTPase activity"/>
    <property type="evidence" value="ECO:0007669"/>
    <property type="project" value="TreeGrafter"/>
</dbReference>
<dbReference type="GO" id="GO:0005737">
    <property type="term" value="C:cytoplasm"/>
    <property type="evidence" value="ECO:0007669"/>
    <property type="project" value="TreeGrafter"/>
</dbReference>
<evidence type="ECO:0000313" key="6">
    <source>
        <dbReference type="EMBL" id="KAG9392233.1"/>
    </source>
</evidence>
<dbReference type="EMBL" id="JAHDYR010000038">
    <property type="protein sequence ID" value="KAG9392233.1"/>
    <property type="molecule type" value="Genomic_DNA"/>
</dbReference>
<evidence type="ECO:0000313" key="7">
    <source>
        <dbReference type="Proteomes" id="UP000717585"/>
    </source>
</evidence>
<evidence type="ECO:0000256" key="4">
    <source>
        <dbReference type="ARBA" id="ARBA00023134"/>
    </source>
</evidence>
<gene>
    <name evidence="6" type="ORF">J8273_5216</name>
</gene>
<dbReference type="OrthoDB" id="5839at2759"/>
<comment type="caution">
    <text evidence="6">The sequence shown here is derived from an EMBL/GenBank/DDBJ whole genome shotgun (WGS) entry which is preliminary data.</text>
</comment>
<evidence type="ECO:0000256" key="3">
    <source>
        <dbReference type="ARBA" id="ARBA00022801"/>
    </source>
</evidence>
<keyword evidence="6" id="KW-0067">ATP-binding</keyword>
<protein>
    <recommendedName>
        <fullName evidence="5">GPN-loop GTPase 2</fullName>
    </recommendedName>
</protein>
<dbReference type="GO" id="GO:0005525">
    <property type="term" value="F:GTP binding"/>
    <property type="evidence" value="ECO:0007669"/>
    <property type="project" value="UniProtKB-KW"/>
</dbReference>
<keyword evidence="7" id="KW-1185">Reference proteome</keyword>
<keyword evidence="3 5" id="KW-0378">Hydrolase</keyword>
<keyword evidence="2 5" id="KW-0547">Nucleotide-binding</keyword>
<reference evidence="6" key="1">
    <citation type="submission" date="2021-05" db="EMBL/GenBank/DDBJ databases">
        <title>A free-living protist that lacks canonical eukaryotic 1 DNA replication and segregation systems.</title>
        <authorList>
            <person name="Salas-Leiva D.E."/>
            <person name="Tromer E.C."/>
            <person name="Curtis B.A."/>
            <person name="Jerlstrom-Hultqvist J."/>
            <person name="Kolisko M."/>
            <person name="Yi Z."/>
            <person name="Salas-Leiva J.S."/>
            <person name="Gallot-Lavallee L."/>
            <person name="Kops G.J.P.L."/>
            <person name="Archibald J.M."/>
            <person name="Simpson A.G.B."/>
            <person name="Roger A.J."/>
        </authorList>
    </citation>
    <scope>NUCLEOTIDE SEQUENCE</scope>
    <source>
        <strain evidence="6">BICM</strain>
    </source>
</reference>
<dbReference type="SUPFAM" id="SSF52540">
    <property type="entry name" value="P-loop containing nucleoside triphosphate hydrolases"/>
    <property type="match status" value="1"/>
</dbReference>
<proteinExistence type="inferred from homology"/>